<sequence length="342" mass="39237">MFLKTFIIYSFCVYGFANGNIINTEEGSDEVYRAKRELNGNVEDLTRAIFVDRDALPGVTNEDGKRCIQKVVQVSETVYERGMECQHTFRKKCHLTYITDYSSAPEKKCDTNFKKNCHIIFKPVPHNEKVKICHTPIVKECGDEIEGPEVCSTEYETHCETKFKTYELEQDEPECNMVEELRCSNQTVELLHIAHSDDDANSGSNSGIPYAVKEKCEKWPVQKCKLVKKSVKKIHPESECKKVPLNVCRPSNCKTKAGDEICHEESRTQIQNIPEEECDLQPIENCRMESSLVPRLVPQKNCIKVPKEICVNTKKNPKIVTKPIVKNWCYDPSEFSKKVEDL</sequence>
<accession>A0A7R8CMJ9</accession>
<keyword evidence="2" id="KW-1185">Reference proteome</keyword>
<dbReference type="AlphaFoldDB" id="A0A7R8CMJ9"/>
<reference evidence="1" key="1">
    <citation type="submission" date="2021-02" db="EMBL/GenBank/DDBJ databases">
        <authorList>
            <person name="Bekaert M."/>
        </authorList>
    </citation>
    <scope>NUCLEOTIDE SEQUENCE</scope>
    <source>
        <strain evidence="1">IoA-00</strain>
    </source>
</reference>
<evidence type="ECO:0000313" key="1">
    <source>
        <dbReference type="EMBL" id="CAF2867156.1"/>
    </source>
</evidence>
<dbReference type="EMBL" id="HG994581">
    <property type="protein sequence ID" value="CAF2867156.1"/>
    <property type="molecule type" value="Genomic_DNA"/>
</dbReference>
<dbReference type="Proteomes" id="UP000675881">
    <property type="component" value="Chromosome 2"/>
</dbReference>
<proteinExistence type="predicted"/>
<organism evidence="1 2">
    <name type="scientific">Lepeophtheirus salmonis</name>
    <name type="common">Salmon louse</name>
    <name type="synonym">Caligus salmonis</name>
    <dbReference type="NCBI Taxonomy" id="72036"/>
    <lineage>
        <taxon>Eukaryota</taxon>
        <taxon>Metazoa</taxon>
        <taxon>Ecdysozoa</taxon>
        <taxon>Arthropoda</taxon>
        <taxon>Crustacea</taxon>
        <taxon>Multicrustacea</taxon>
        <taxon>Hexanauplia</taxon>
        <taxon>Copepoda</taxon>
        <taxon>Siphonostomatoida</taxon>
        <taxon>Caligidae</taxon>
        <taxon>Lepeophtheirus</taxon>
    </lineage>
</organism>
<evidence type="ECO:0000313" key="2">
    <source>
        <dbReference type="Proteomes" id="UP000675881"/>
    </source>
</evidence>
<protein>
    <submittedName>
        <fullName evidence="1">(salmon louse) hypothetical protein</fullName>
    </submittedName>
</protein>
<gene>
    <name evidence="1" type="ORF">LSAA_6210</name>
</gene>
<name>A0A7R8CMJ9_LEPSM</name>